<organism evidence="2 3">
    <name type="scientific">Planktomarina temperata RCA23</name>
    <dbReference type="NCBI Taxonomy" id="666509"/>
    <lineage>
        <taxon>Bacteria</taxon>
        <taxon>Pseudomonadati</taxon>
        <taxon>Pseudomonadota</taxon>
        <taxon>Alphaproteobacteria</taxon>
        <taxon>Rhodobacterales</taxon>
        <taxon>Paracoccaceae</taxon>
        <taxon>Planktomarina</taxon>
    </lineage>
</organism>
<feature type="transmembrane region" description="Helical" evidence="1">
    <location>
        <begin position="12"/>
        <end position="33"/>
    </location>
</feature>
<gene>
    <name evidence="2" type="ORF">RCA23_c07650</name>
</gene>
<dbReference type="RefSeq" id="WP_044049185.1">
    <property type="nucleotide sequence ID" value="NZ_CP003984.1"/>
</dbReference>
<dbReference type="EMBL" id="CP003984">
    <property type="protein sequence ID" value="AII86321.1"/>
    <property type="molecule type" value="Genomic_DNA"/>
</dbReference>
<keyword evidence="1" id="KW-1133">Transmembrane helix</keyword>
<sequence length="72" mass="7842">MARNRRRGIGEIISTIAFFGMSAWLALEALALIGTVPQFQVYGLFAASLMCLLGGLRFVIVEIVNAIKSARK</sequence>
<keyword evidence="3" id="KW-1185">Reference proteome</keyword>
<dbReference type="AlphaFoldDB" id="A0AAN0VHP8"/>
<evidence type="ECO:0000256" key="1">
    <source>
        <dbReference type="SAM" id="Phobius"/>
    </source>
</evidence>
<name>A0AAN0VHP8_9RHOB</name>
<feature type="transmembrane region" description="Helical" evidence="1">
    <location>
        <begin position="39"/>
        <end position="64"/>
    </location>
</feature>
<reference evidence="2 3" key="1">
    <citation type="journal article" date="2014" name="ISME J.">
        <title>Adaptation of an abundant Roseobacter RCA organism to pelagic systems revealed by genomic and transcriptomic analyses.</title>
        <authorList>
            <person name="Voget S."/>
            <person name="Wemheuer B."/>
            <person name="Brinkhoff T."/>
            <person name="Vollmers J."/>
            <person name="Dietrich S."/>
            <person name="Giebel H.A."/>
            <person name="Beardsley C."/>
            <person name="Sardemann C."/>
            <person name="Bakenhus I."/>
            <person name="Billerbeck S."/>
            <person name="Daniel R."/>
            <person name="Simon M."/>
        </authorList>
    </citation>
    <scope>NUCLEOTIDE SEQUENCE [LARGE SCALE GENOMIC DNA]</scope>
    <source>
        <strain evidence="2 3">RCA23</strain>
    </source>
</reference>
<accession>A0AAN0VHP8</accession>
<keyword evidence="1" id="KW-0812">Transmembrane</keyword>
<keyword evidence="1" id="KW-0472">Membrane</keyword>
<evidence type="ECO:0000313" key="2">
    <source>
        <dbReference type="EMBL" id="AII86321.1"/>
    </source>
</evidence>
<dbReference type="Proteomes" id="UP000028680">
    <property type="component" value="Chromosome"/>
</dbReference>
<evidence type="ECO:0000313" key="3">
    <source>
        <dbReference type="Proteomes" id="UP000028680"/>
    </source>
</evidence>
<dbReference type="KEGG" id="ptp:RCA23_c07650"/>
<protein>
    <submittedName>
        <fullName evidence="2">Uncharacterized protein</fullName>
    </submittedName>
</protein>
<proteinExistence type="predicted"/>